<keyword evidence="1" id="KW-0812">Transmembrane</keyword>
<comment type="caution">
    <text evidence="2">The sequence shown here is derived from an EMBL/GenBank/DDBJ whole genome shotgun (WGS) entry which is preliminary data.</text>
</comment>
<proteinExistence type="predicted"/>
<feature type="transmembrane region" description="Helical" evidence="1">
    <location>
        <begin position="6"/>
        <end position="29"/>
    </location>
</feature>
<sequence length="46" mass="5720">MTWTWWDIGLFFVVIVVGSLVAGFIETWLEQRKWHKEQRQRDKKNR</sequence>
<name>X1QAL9_9ZZZZ</name>
<keyword evidence="1" id="KW-0472">Membrane</keyword>
<evidence type="ECO:0000256" key="1">
    <source>
        <dbReference type="SAM" id="Phobius"/>
    </source>
</evidence>
<keyword evidence="1" id="KW-1133">Transmembrane helix</keyword>
<reference evidence="2" key="1">
    <citation type="journal article" date="2014" name="Front. Microbiol.">
        <title>High frequency of phylogenetically diverse reductive dehalogenase-homologous genes in deep subseafloor sedimentary metagenomes.</title>
        <authorList>
            <person name="Kawai M."/>
            <person name="Futagami T."/>
            <person name="Toyoda A."/>
            <person name="Takaki Y."/>
            <person name="Nishi S."/>
            <person name="Hori S."/>
            <person name="Arai W."/>
            <person name="Tsubouchi T."/>
            <person name="Morono Y."/>
            <person name="Uchiyama I."/>
            <person name="Ito T."/>
            <person name="Fujiyama A."/>
            <person name="Inagaki F."/>
            <person name="Takami H."/>
        </authorList>
    </citation>
    <scope>NUCLEOTIDE SEQUENCE</scope>
    <source>
        <strain evidence="2">Expedition CK06-06</strain>
    </source>
</reference>
<dbReference type="EMBL" id="BARW01000492">
    <property type="protein sequence ID" value="GAI65283.1"/>
    <property type="molecule type" value="Genomic_DNA"/>
</dbReference>
<gene>
    <name evidence="2" type="ORF">S12H4_02132</name>
</gene>
<dbReference type="AlphaFoldDB" id="X1QAL9"/>
<organism evidence="2">
    <name type="scientific">marine sediment metagenome</name>
    <dbReference type="NCBI Taxonomy" id="412755"/>
    <lineage>
        <taxon>unclassified sequences</taxon>
        <taxon>metagenomes</taxon>
        <taxon>ecological metagenomes</taxon>
    </lineage>
</organism>
<accession>X1QAL9</accession>
<evidence type="ECO:0000313" key="2">
    <source>
        <dbReference type="EMBL" id="GAI65283.1"/>
    </source>
</evidence>
<protein>
    <submittedName>
        <fullName evidence="2">Uncharacterized protein</fullName>
    </submittedName>
</protein>